<dbReference type="GO" id="GO:0016787">
    <property type="term" value="F:hydrolase activity"/>
    <property type="evidence" value="ECO:0007669"/>
    <property type="project" value="UniProtKB-KW"/>
</dbReference>
<dbReference type="CDD" id="cd17917">
    <property type="entry name" value="DEXHc_RHA-like"/>
    <property type="match status" value="1"/>
</dbReference>
<feature type="compositionally biased region" description="Low complexity" evidence="8">
    <location>
        <begin position="706"/>
        <end position="722"/>
    </location>
</feature>
<evidence type="ECO:0000313" key="13">
    <source>
        <dbReference type="EMBL" id="GAC77301.1"/>
    </source>
</evidence>
<dbReference type="Proteomes" id="UP000011976">
    <property type="component" value="Unassembled WGS sequence"/>
</dbReference>
<feature type="domain" description="DRBM" evidence="10">
    <location>
        <begin position="140"/>
        <end position="212"/>
    </location>
</feature>
<dbReference type="InterPro" id="IPR014720">
    <property type="entry name" value="dsRBD_dom"/>
</dbReference>
<dbReference type="CDD" id="cd00067">
    <property type="entry name" value="GAL4"/>
    <property type="match status" value="1"/>
</dbReference>
<feature type="region of interest" description="Disordered" evidence="8">
    <location>
        <begin position="1363"/>
        <end position="1397"/>
    </location>
</feature>
<dbReference type="SUPFAM" id="SSF57701">
    <property type="entry name" value="Zn2/Cys6 DNA-binding domain"/>
    <property type="match status" value="1"/>
</dbReference>
<feature type="domain" description="Zn(2)-C6 fungal-type" evidence="9">
    <location>
        <begin position="1530"/>
        <end position="1562"/>
    </location>
</feature>
<feature type="compositionally biased region" description="Low complexity" evidence="8">
    <location>
        <begin position="10"/>
        <end position="50"/>
    </location>
</feature>
<dbReference type="GO" id="GO:0008270">
    <property type="term" value="F:zinc ion binding"/>
    <property type="evidence" value="ECO:0007669"/>
    <property type="project" value="InterPro"/>
</dbReference>
<evidence type="ECO:0000259" key="10">
    <source>
        <dbReference type="PROSITE" id="PS50137"/>
    </source>
</evidence>
<feature type="domain" description="Helicase C-terminal" evidence="12">
    <location>
        <begin position="759"/>
        <end position="938"/>
    </location>
</feature>
<feature type="compositionally biased region" description="Basic and acidic residues" evidence="8">
    <location>
        <begin position="2305"/>
        <end position="2319"/>
    </location>
</feature>
<dbReference type="OrthoDB" id="28053at2759"/>
<dbReference type="CDD" id="cd12148">
    <property type="entry name" value="fungal_TF_MHR"/>
    <property type="match status" value="1"/>
</dbReference>
<dbReference type="Gene3D" id="3.30.160.20">
    <property type="match status" value="1"/>
</dbReference>
<dbReference type="STRING" id="1151754.M9LSZ6"/>
<dbReference type="InterPro" id="IPR014001">
    <property type="entry name" value="Helicase_ATP-bd"/>
</dbReference>
<dbReference type="InterPro" id="IPR007502">
    <property type="entry name" value="Helicase-assoc_dom"/>
</dbReference>
<dbReference type="PROSITE" id="PS51194">
    <property type="entry name" value="HELICASE_CTER"/>
    <property type="match status" value="1"/>
</dbReference>
<dbReference type="PANTHER" id="PTHR18934">
    <property type="entry name" value="ATP-DEPENDENT RNA HELICASE"/>
    <property type="match status" value="1"/>
</dbReference>
<dbReference type="Pfam" id="PF21010">
    <property type="entry name" value="HA2_C"/>
    <property type="match status" value="1"/>
</dbReference>
<proteinExistence type="predicted"/>
<evidence type="ECO:0000256" key="8">
    <source>
        <dbReference type="SAM" id="MobiDB-lite"/>
    </source>
</evidence>
<evidence type="ECO:0000259" key="12">
    <source>
        <dbReference type="PROSITE" id="PS51194"/>
    </source>
</evidence>
<evidence type="ECO:0000256" key="1">
    <source>
        <dbReference type="ARBA" id="ARBA00022723"/>
    </source>
</evidence>
<dbReference type="InterPro" id="IPR011545">
    <property type="entry name" value="DEAD/DEAH_box_helicase_dom"/>
</dbReference>
<name>M9LSZ6_PSEA3</name>
<evidence type="ECO:0000256" key="3">
    <source>
        <dbReference type="ARBA" id="ARBA00022801"/>
    </source>
</evidence>
<keyword evidence="4" id="KW-0347">Helicase</keyword>
<dbReference type="SMART" id="SM00490">
    <property type="entry name" value="HELICc"/>
    <property type="match status" value="1"/>
</dbReference>
<dbReference type="PROSITE" id="PS51192">
    <property type="entry name" value="HELICASE_ATP_BIND_1"/>
    <property type="match status" value="1"/>
</dbReference>
<feature type="compositionally biased region" description="Low complexity" evidence="8">
    <location>
        <begin position="284"/>
        <end position="293"/>
    </location>
</feature>
<dbReference type="Pfam" id="PF04082">
    <property type="entry name" value="Fungal_trans"/>
    <property type="match status" value="1"/>
</dbReference>
<feature type="compositionally biased region" description="Low complexity" evidence="8">
    <location>
        <begin position="1484"/>
        <end position="1495"/>
    </location>
</feature>
<accession>M9LSZ6</accession>
<feature type="region of interest" description="Disordered" evidence="8">
    <location>
        <begin position="2357"/>
        <end position="2396"/>
    </location>
</feature>
<dbReference type="Gene3D" id="3.40.50.300">
    <property type="entry name" value="P-loop containing nucleotide triphosphate hydrolases"/>
    <property type="match status" value="2"/>
</dbReference>
<feature type="region of interest" description="Disordered" evidence="8">
    <location>
        <begin position="1484"/>
        <end position="1528"/>
    </location>
</feature>
<evidence type="ECO:0000256" key="2">
    <source>
        <dbReference type="ARBA" id="ARBA00022741"/>
    </source>
</evidence>
<dbReference type="GO" id="GO:0000981">
    <property type="term" value="F:DNA-binding transcription factor activity, RNA polymerase II-specific"/>
    <property type="evidence" value="ECO:0007669"/>
    <property type="project" value="InterPro"/>
</dbReference>
<evidence type="ECO:0000256" key="5">
    <source>
        <dbReference type="ARBA" id="ARBA00022840"/>
    </source>
</evidence>
<dbReference type="Pfam" id="PF00270">
    <property type="entry name" value="DEAD"/>
    <property type="match status" value="1"/>
</dbReference>
<dbReference type="InterPro" id="IPR007219">
    <property type="entry name" value="XnlR_reg_dom"/>
</dbReference>
<feature type="region of interest" description="Disordered" evidence="8">
    <location>
        <begin position="2284"/>
        <end position="2339"/>
    </location>
</feature>
<dbReference type="SUPFAM" id="SSF54768">
    <property type="entry name" value="dsRNA-binding domain-like"/>
    <property type="match status" value="1"/>
</dbReference>
<dbReference type="SMART" id="SM00847">
    <property type="entry name" value="HA2"/>
    <property type="match status" value="1"/>
</dbReference>
<dbReference type="Pfam" id="PF00271">
    <property type="entry name" value="Helicase_C"/>
    <property type="match status" value="1"/>
</dbReference>
<dbReference type="GO" id="GO:0006351">
    <property type="term" value="P:DNA-templated transcription"/>
    <property type="evidence" value="ECO:0007669"/>
    <property type="project" value="InterPro"/>
</dbReference>
<organism evidence="13 14">
    <name type="scientific">Pseudozyma antarctica (strain T-34)</name>
    <name type="common">Yeast</name>
    <name type="synonym">Candida antarctica</name>
    <dbReference type="NCBI Taxonomy" id="1151754"/>
    <lineage>
        <taxon>Eukaryota</taxon>
        <taxon>Fungi</taxon>
        <taxon>Dikarya</taxon>
        <taxon>Basidiomycota</taxon>
        <taxon>Ustilaginomycotina</taxon>
        <taxon>Ustilaginomycetes</taxon>
        <taxon>Ustilaginales</taxon>
        <taxon>Ustilaginaceae</taxon>
        <taxon>Moesziomyces</taxon>
    </lineage>
</organism>
<feature type="region of interest" description="Disordered" evidence="8">
    <location>
        <begin position="1710"/>
        <end position="1809"/>
    </location>
</feature>
<feature type="compositionally biased region" description="Acidic residues" evidence="8">
    <location>
        <begin position="1310"/>
        <end position="1326"/>
    </location>
</feature>
<dbReference type="PANTHER" id="PTHR18934:SF203">
    <property type="entry name" value="ATP-DEPENDENT RNA HELICASE A"/>
    <property type="match status" value="1"/>
</dbReference>
<keyword evidence="6" id="KW-0539">Nucleus</keyword>
<dbReference type="GO" id="GO:0003677">
    <property type="term" value="F:DNA binding"/>
    <property type="evidence" value="ECO:0007669"/>
    <property type="project" value="InterPro"/>
</dbReference>
<feature type="region of interest" description="Disordered" evidence="8">
    <location>
        <begin position="706"/>
        <end position="741"/>
    </location>
</feature>
<feature type="compositionally biased region" description="Polar residues" evidence="8">
    <location>
        <begin position="1363"/>
        <end position="1372"/>
    </location>
</feature>
<gene>
    <name evidence="13" type="ORF">PANT_25d00077</name>
</gene>
<dbReference type="SUPFAM" id="SSF52540">
    <property type="entry name" value="P-loop containing nucleoside triphosphate hydrolases"/>
    <property type="match status" value="1"/>
</dbReference>
<dbReference type="GO" id="GO:0004386">
    <property type="term" value="F:helicase activity"/>
    <property type="evidence" value="ECO:0007669"/>
    <property type="project" value="UniProtKB-KW"/>
</dbReference>
<keyword evidence="2" id="KW-0547">Nucleotide-binding</keyword>
<feature type="region of interest" description="Disordered" evidence="8">
    <location>
        <begin position="1638"/>
        <end position="1677"/>
    </location>
</feature>
<sequence>MADSSSTWRSGSSNANPSSTTTTASASSNWGRGSSATSSAATTASASQAAAKKKPGANRSRGGGGGGGASKSAAKDAPAALAAPSTSSSTSGSNFKSGAPAKTTKFLPTQPLPYHSLQNIKDYYHGLLDSGLVKKAWLDNPKNPMQNYVLHRTGTYPVYNVEEGQVEGRRDTNFRCTLNFDPEYEWSVHGDAKTAKDAERVAALHAVLFLQNAGDILNKTPTASAPAPLVAQNQGPTGKLSDGSELTVQRAREFIDFYCKRFNLGKPDIRQSAGKQGKPKRGASKSSATATASQPHASMYIAGNEIGAATGKNKKQAVANCYLESVAYIESTDASLWKTFNLLHKPGMSINKAPHVTFAMSDELDDSVQNIYDTMIRSKIYAKRPRTAAVVPGEDPNAASTDANDELAKKRQMRQQRARRFNQQFGATEDSLQRKSEQLELALGNYYSDDAMAKMRDQRQSLPVSQKQSDVLVKVELNQVTICMAATGSGKTTQIPQILFDDYILQGKGAKCNIICTQPRRIAAISVAERVAKERGERLGQTVGYQVRFEAKPPQPNGSITFCTTGVFLRRLQSALGDAESSNTFLDSITHVVIDEVHERDVETDLLLVVIKRLLAERRRLGRREIKVVLMSATIDPTLFQSYFANESGVPAPVVEIPGRSFPVQKHYLEETVRNLESLRLTPQMGGWVWGEKNVREYLEREIHQRGGSVSRSNNSNHNSGSRGYGHAAIQAQGAADEPVDPMADQVDDLEIPYPLVALIIAYVLSISDDGHVLVFLPGWDEIKAVNLLLTDTQYHPLLRTDFNDRDQFEIHILHSTIPVQEQQAVFEPVRHKGIRRIILATNIAETSITIPDVVYVVDTGRVKEKRFDPERHLSSLVSAWVGTSNLNQRAGRAGRHRAGEYFGVLSKARYDKLKVNQTVEMKRTDLSNVVMHIKALDIPGMEVEDVLASAIEPPAPERVLAAMEKLKMVGALDMYKNLTSLGRVLLQLPVDAPMGKMCLYGAFFRCLDPVLSLAAILTSRDPFMAPIHLREEAEMVKDRWCPPDFRSDALCILRAFTRWWDMQSRGDYAAANRFCQDNFLSKITLLQIQQVKEHLFQSMEKADIISVIQASHAGGGGNGNGVSHYSRFRRPRETDAEFNTNSDSTSVLAALVAVSSPPNFAIRSGKASYRTSQDKSCLMHPSSICHTKFTKHKPWDAANMGEKEIFAFSEKIRNASGSAGNNASTMLRGCTRLDPLTFMLFGATEVRVLGEGVECDFWLPITGNTDSLDNLEKLRSIMDVIMLRVFEGIGKRRKDASPQTQRGARRVEDVDEYEGIDDEDEDEELGDRTDLSLSPQEIGEFEYMSQGIVHILDGYAQERGWASSSRGSTRPASPASFGMGGLSLQDVGGRPSAVPSQVGWGPSYAEVNVGLKLRTDQSRRLKKCIAVGLSAGLCFEMPRMRRNFAESAKFGGGGRRILPRSHSLSSSLLATIIDVGHRRCFSKMGGASPSSSKAASERRPAEDEHADSDSSSGSDNDRAGAGSAPKKVSCQPCREAKVKCIPSPTGASCTRCVKLDRECVYRTHKRGRKPGKIKLQQILRRLELLDRTLDELRTLNKHVADPDASSLIETLTWQLHRSKFFAKGAVADAKSIKAIKRDEGTPPSLASPQPLPTAGAAWERERASLSQGRGEMQRSRSDFNMLVDMEDQASVSRVPDEFPTLSNPLKLLAQASSDESARRRKGSVGRSGLHRQASLGAGHAPSSDEADGTTRARSQPQAGFHTDEEAQEGPRKRRRSQSPPSSSADDAPHPGAVERSTSARRGDEGASASSWASTYFSRGAFHPVYDNRQEFDPIDQGLLTVAQAERLITSFYATFGTFMHIFDPELSSITYIRKHSAFLLTVMCALSAEFEPSNSSPAVQEESAALAVGLRRHYEAMITWITAGDYKNVEMAQAFFLLASYRPMSESAMSDQTWLFLGTAIRIATELGCNLVCYSYSTPAVHANQHYQRQLRNTERLWINLWNLEKTLASQTGQRMHLADEGVIATCSRWHSMPLALRQDEALVAQIELRRIMIAQGDHFNTHVLRSLGARRRVGEPTRDRGEEDAGVAERDQLTLQLSYFRNSVHMDLKRWEERWLSTTSTSPPTPLQITGPLSLDYAALVTYALALPISYSVDVTAELAQLYRHCYISCTNYMATFIDRSQRGYMDHVTNSFIVSTVYAVVFALDLSRRHAVQQRRGHKAGEVDLGFVSRSRVLNLARLTASELDKIGSARTARSGKSIASKYSVFLSGVLSRFEPEAQTSCADTARDDQGAALRGLGTRSTSREDRTERAPESSRHLRRDHNHPMPPTAPGTKASHIYSSNIHFSPHLAASWPAQPASTWTDQSPGTTSTASTAPPGPPGPPGAGLSPASWFNVNMPHPATGALDAPPALDPQWEWMMKDLDFFAVDGGGGGGEPILDQMGRLFG</sequence>
<feature type="compositionally biased region" description="Low complexity" evidence="8">
    <location>
        <begin position="2368"/>
        <end position="2378"/>
    </location>
</feature>
<dbReference type="FunFam" id="3.40.50.300:FF:001714">
    <property type="entry name" value="ATP-dependent DEAD/H RNA helicase, putative"/>
    <property type="match status" value="1"/>
</dbReference>
<keyword evidence="3" id="KW-0378">Hydrolase</keyword>
<dbReference type="Gene3D" id="1.20.120.1080">
    <property type="match status" value="1"/>
</dbReference>
<feature type="region of interest" description="Disordered" evidence="8">
    <location>
        <begin position="1293"/>
        <end position="1330"/>
    </location>
</feature>
<protein>
    <submittedName>
        <fullName evidence="13">Oxysterol-binding protein</fullName>
    </submittedName>
</protein>
<dbReference type="InterPro" id="IPR001138">
    <property type="entry name" value="Zn2Cys6_DnaBD"/>
</dbReference>
<evidence type="ECO:0000256" key="7">
    <source>
        <dbReference type="PROSITE-ProRule" id="PRU00266"/>
    </source>
</evidence>
<keyword evidence="5" id="KW-0067">ATP-binding</keyword>
<reference evidence="14" key="1">
    <citation type="journal article" date="2013" name="Genome Announc.">
        <title>Genome sequence of the basidiomycetous yeast Pseudozyma antarctica T-34, a producer of the glycolipid biosurfactants mannosylerythritol lipids.</title>
        <authorList>
            <person name="Morita T."/>
            <person name="Koike H."/>
            <person name="Koyama Y."/>
            <person name="Hagiwara H."/>
            <person name="Ito E."/>
            <person name="Fukuoka T."/>
            <person name="Imura T."/>
            <person name="Machida M."/>
            <person name="Kitamoto D."/>
        </authorList>
    </citation>
    <scope>NUCLEOTIDE SEQUENCE [LARGE SCALE GENOMIC DNA]</scope>
    <source>
        <strain evidence="14">T-34</strain>
    </source>
</reference>
<evidence type="ECO:0000259" key="11">
    <source>
        <dbReference type="PROSITE" id="PS51192"/>
    </source>
</evidence>
<evidence type="ECO:0000256" key="6">
    <source>
        <dbReference type="ARBA" id="ARBA00023242"/>
    </source>
</evidence>
<feature type="region of interest" description="Disordered" evidence="8">
    <location>
        <begin position="1"/>
        <end position="110"/>
    </location>
</feature>
<evidence type="ECO:0000256" key="4">
    <source>
        <dbReference type="ARBA" id="ARBA00022806"/>
    </source>
</evidence>
<dbReference type="FunFam" id="1.20.120.1080:FF:000002">
    <property type="entry name" value="Putative ATP-dependent RNA helicase DHX36"/>
    <property type="match status" value="1"/>
</dbReference>
<dbReference type="CDD" id="cd00048">
    <property type="entry name" value="DSRM_SF"/>
    <property type="match status" value="1"/>
</dbReference>
<dbReference type="Gene3D" id="4.10.240.10">
    <property type="entry name" value="Zn(2)-C6 fungal-type DNA-binding domain"/>
    <property type="match status" value="1"/>
</dbReference>
<dbReference type="SMART" id="SM00487">
    <property type="entry name" value="DEXDc"/>
    <property type="match status" value="1"/>
</dbReference>
<feature type="domain" description="Helicase ATP-binding" evidence="11">
    <location>
        <begin position="472"/>
        <end position="653"/>
    </location>
</feature>
<dbReference type="InterPro" id="IPR027417">
    <property type="entry name" value="P-loop_NTPase"/>
</dbReference>
<dbReference type="InterPro" id="IPR001650">
    <property type="entry name" value="Helicase_C-like"/>
</dbReference>
<dbReference type="PROSITE" id="PS50137">
    <property type="entry name" value="DS_RBD"/>
    <property type="match status" value="1"/>
</dbReference>
<dbReference type="PROSITE" id="PS50048">
    <property type="entry name" value="ZN2_CY6_FUNGAL_2"/>
    <property type="match status" value="1"/>
</dbReference>
<dbReference type="FunFam" id="3.40.50.300:FF:001627">
    <property type="entry name" value="Nuclear DNA helicase II"/>
    <property type="match status" value="1"/>
</dbReference>
<feature type="compositionally biased region" description="Low complexity" evidence="8">
    <location>
        <begin position="70"/>
        <end position="99"/>
    </location>
</feature>
<keyword evidence="1" id="KW-0479">Metal-binding</keyword>
<dbReference type="PROSITE" id="PS00463">
    <property type="entry name" value="ZN2_CY6_FUNGAL_1"/>
    <property type="match status" value="1"/>
</dbReference>
<evidence type="ECO:0000259" key="9">
    <source>
        <dbReference type="PROSITE" id="PS50048"/>
    </source>
</evidence>
<feature type="compositionally biased region" description="Low complexity" evidence="8">
    <location>
        <begin position="1510"/>
        <end position="1525"/>
    </location>
</feature>
<dbReference type="InterPro" id="IPR036864">
    <property type="entry name" value="Zn2-C6_fun-type_DNA-bd_sf"/>
</dbReference>
<dbReference type="SMART" id="SM00066">
    <property type="entry name" value="GAL4"/>
    <property type="match status" value="1"/>
</dbReference>
<evidence type="ECO:0000313" key="14">
    <source>
        <dbReference type="Proteomes" id="UP000011976"/>
    </source>
</evidence>
<dbReference type="GO" id="GO:0005524">
    <property type="term" value="F:ATP binding"/>
    <property type="evidence" value="ECO:0007669"/>
    <property type="project" value="UniProtKB-KW"/>
</dbReference>
<feature type="region of interest" description="Disordered" evidence="8">
    <location>
        <begin position="269"/>
        <end position="294"/>
    </location>
</feature>
<dbReference type="EMBL" id="DF196791">
    <property type="protein sequence ID" value="GAC77301.1"/>
    <property type="molecule type" value="Genomic_DNA"/>
</dbReference>
<keyword evidence="7" id="KW-0694">RNA-binding</keyword>
<feature type="compositionally biased region" description="Basic and acidic residues" evidence="8">
    <location>
        <begin position="1762"/>
        <end position="1771"/>
    </location>
</feature>
<dbReference type="CDD" id="cd18791">
    <property type="entry name" value="SF2_C_RHA"/>
    <property type="match status" value="1"/>
</dbReference>
<dbReference type="GO" id="GO:0003723">
    <property type="term" value="F:RNA binding"/>
    <property type="evidence" value="ECO:0007669"/>
    <property type="project" value="UniProtKB-UniRule"/>
</dbReference>